<name>A0AAN1UF59_VIBVL</name>
<accession>A0AAN1UF59</accession>
<gene>
    <name evidence="1" type="ORF">FORC53_4881</name>
</gene>
<dbReference type="AlphaFoldDB" id="A0AAN1UF59"/>
<protein>
    <submittedName>
        <fullName evidence="1">Uncharacterized protein</fullName>
    </submittedName>
</protein>
<evidence type="ECO:0000313" key="2">
    <source>
        <dbReference type="Proteomes" id="UP000263418"/>
    </source>
</evidence>
<proteinExistence type="predicted"/>
<organism evidence="1 2">
    <name type="scientific">Vibrio vulnificus</name>
    <dbReference type="NCBI Taxonomy" id="672"/>
    <lineage>
        <taxon>Bacteria</taxon>
        <taxon>Pseudomonadati</taxon>
        <taxon>Pseudomonadota</taxon>
        <taxon>Gammaproteobacteria</taxon>
        <taxon>Vibrionales</taxon>
        <taxon>Vibrionaceae</taxon>
        <taxon>Vibrio</taxon>
    </lineage>
</organism>
<dbReference type="Proteomes" id="UP000263418">
    <property type="component" value="Chromosome 3"/>
</dbReference>
<dbReference type="EMBL" id="CP019292">
    <property type="protein sequence ID" value="AXX63220.1"/>
    <property type="molecule type" value="Genomic_DNA"/>
</dbReference>
<dbReference type="RefSeq" id="WP_045594227.1">
    <property type="nucleotide sequence ID" value="NZ_CP015514.1"/>
</dbReference>
<reference evidence="1 2" key="1">
    <citation type="submission" date="2017-03" db="EMBL/GenBank/DDBJ databases">
        <title>Complete Genome Sequence of Vibrio vulnificus FORC_053.</title>
        <authorList>
            <consortium name="Food-borne Pathogen Omics Research Center"/>
            <person name="Chung H.Y."/>
            <person name="Na E.J."/>
            <person name="Song J.S."/>
            <person name="Kim H."/>
            <person name="Lee J.-H."/>
            <person name="Ryu S."/>
            <person name="Choi S.H."/>
        </authorList>
    </citation>
    <scope>NUCLEOTIDE SEQUENCE [LARGE SCALE GENOMIC DNA]</scope>
    <source>
        <strain evidence="1 2">FORC_053</strain>
    </source>
</reference>
<sequence length="78" mass="8943">MNNSHLRIATASISCFMNDGTLDLKELNYLLSIALEDGEVNEEEARVLSNVFKRVKQHECGDEVWAKIQEVKEKYSIK</sequence>
<evidence type="ECO:0000313" key="1">
    <source>
        <dbReference type="EMBL" id="AXX63220.1"/>
    </source>
</evidence>